<dbReference type="AlphaFoldDB" id="A0A5B7GPA2"/>
<proteinExistence type="predicted"/>
<keyword evidence="1" id="KW-1133">Transmembrane helix</keyword>
<evidence type="ECO:0000313" key="2">
    <source>
        <dbReference type="EMBL" id="MPC61950.1"/>
    </source>
</evidence>
<organism evidence="2 3">
    <name type="scientific">Portunus trituberculatus</name>
    <name type="common">Swimming crab</name>
    <name type="synonym">Neptunus trituberculatus</name>
    <dbReference type="NCBI Taxonomy" id="210409"/>
    <lineage>
        <taxon>Eukaryota</taxon>
        <taxon>Metazoa</taxon>
        <taxon>Ecdysozoa</taxon>
        <taxon>Arthropoda</taxon>
        <taxon>Crustacea</taxon>
        <taxon>Multicrustacea</taxon>
        <taxon>Malacostraca</taxon>
        <taxon>Eumalacostraca</taxon>
        <taxon>Eucarida</taxon>
        <taxon>Decapoda</taxon>
        <taxon>Pleocyemata</taxon>
        <taxon>Brachyura</taxon>
        <taxon>Eubrachyura</taxon>
        <taxon>Portunoidea</taxon>
        <taxon>Portunidae</taxon>
        <taxon>Portuninae</taxon>
        <taxon>Portunus</taxon>
    </lineage>
</organism>
<dbReference type="Proteomes" id="UP000324222">
    <property type="component" value="Unassembled WGS sequence"/>
</dbReference>
<feature type="transmembrane region" description="Helical" evidence="1">
    <location>
        <begin position="95"/>
        <end position="119"/>
    </location>
</feature>
<feature type="transmembrane region" description="Helical" evidence="1">
    <location>
        <begin position="125"/>
        <end position="143"/>
    </location>
</feature>
<reference evidence="2 3" key="1">
    <citation type="submission" date="2019-05" db="EMBL/GenBank/DDBJ databases">
        <title>Another draft genome of Portunus trituberculatus and its Hox gene families provides insights of decapod evolution.</title>
        <authorList>
            <person name="Jeong J.-H."/>
            <person name="Song I."/>
            <person name="Kim S."/>
            <person name="Choi T."/>
            <person name="Kim D."/>
            <person name="Ryu S."/>
            <person name="Kim W."/>
        </authorList>
    </citation>
    <scope>NUCLEOTIDE SEQUENCE [LARGE SCALE GENOMIC DNA]</scope>
    <source>
        <tissue evidence="2">Muscle</tissue>
    </source>
</reference>
<evidence type="ECO:0000256" key="1">
    <source>
        <dbReference type="SAM" id="Phobius"/>
    </source>
</evidence>
<name>A0A5B7GPA2_PORTR</name>
<keyword evidence="3" id="KW-1185">Reference proteome</keyword>
<gene>
    <name evidence="2" type="ORF">E2C01_056029</name>
</gene>
<keyword evidence="1" id="KW-0812">Transmembrane</keyword>
<comment type="caution">
    <text evidence="2">The sequence shown here is derived from an EMBL/GenBank/DDBJ whole genome shotgun (WGS) entry which is preliminary data.</text>
</comment>
<protein>
    <submittedName>
        <fullName evidence="2">Uncharacterized protein</fullName>
    </submittedName>
</protein>
<dbReference type="EMBL" id="VSRR010019145">
    <property type="protein sequence ID" value="MPC61950.1"/>
    <property type="molecule type" value="Genomic_DNA"/>
</dbReference>
<evidence type="ECO:0000313" key="3">
    <source>
        <dbReference type="Proteomes" id="UP000324222"/>
    </source>
</evidence>
<keyword evidence="1" id="KW-0472">Membrane</keyword>
<accession>A0A5B7GPA2</accession>
<sequence>MVVVVVVVVTEEGKGERRTLMINTTRRRKVHAEVAVARFHSLPGGRQRHSGQEYMSSSQVAASRTAGVRRDVREGSNGASFASELYGRMKMFISFLQLFSSLFCTIDVLFLCFLLDLLTSNYVEGIALFFSDCFWFYYSIIVFSSSLN</sequence>